<dbReference type="InterPro" id="IPR011856">
    <property type="entry name" value="tRNA_endonuc-like_dom_sf"/>
</dbReference>
<organism evidence="1 2">
    <name type="scientific">Arcobacter nitrofigilis (strain ATCC 33309 / DSM 7299 / CCUG 15893 / LMG 7604 / NCTC 12251 / CI)</name>
    <name type="common">Campylobacter nitrofigilis</name>
    <dbReference type="NCBI Taxonomy" id="572480"/>
    <lineage>
        <taxon>Bacteria</taxon>
        <taxon>Pseudomonadati</taxon>
        <taxon>Campylobacterota</taxon>
        <taxon>Epsilonproteobacteria</taxon>
        <taxon>Campylobacterales</taxon>
        <taxon>Arcobacteraceae</taxon>
        <taxon>Arcobacter</taxon>
    </lineage>
</organism>
<dbReference type="eggNOG" id="ENOG5033ZC2">
    <property type="taxonomic scope" value="Bacteria"/>
</dbReference>
<dbReference type="EMBL" id="CP001999">
    <property type="protein sequence ID" value="ADG92863.1"/>
    <property type="molecule type" value="Genomic_DNA"/>
</dbReference>
<dbReference type="STRING" id="572480.Arnit_1204"/>
<accession>D5V435</accession>
<dbReference type="Gene3D" id="3.40.1350.10">
    <property type="match status" value="1"/>
</dbReference>
<sequence length="179" mass="20665">MASGLSNKLTGQIGEFLACAELGRRGFIATSFTGNVPEYDLLVCDDKLNTLPIQVKTSRSNTWPSKANQWLEIEINEDSKRQINKGEKKINNPDLIYICIVLGKGKKDDRFFISKKSDIQEACILAYKEWMDPKDWIRPKNFRSLDNRYGVEHLAQFEDNWNLIQNQLDVIENNKPLRN</sequence>
<evidence type="ECO:0008006" key="3">
    <source>
        <dbReference type="Google" id="ProtNLM"/>
    </source>
</evidence>
<protein>
    <recommendedName>
        <fullName evidence="3">PD(D/E)XK endonuclease domain-containing protein</fullName>
    </recommendedName>
</protein>
<dbReference type="Proteomes" id="UP000000939">
    <property type="component" value="Chromosome"/>
</dbReference>
<proteinExistence type="predicted"/>
<gene>
    <name evidence="1" type="ordered locus">Arnit_1204</name>
</gene>
<dbReference type="KEGG" id="ant:Arnit_1204"/>
<reference evidence="1 2" key="1">
    <citation type="journal article" date="2010" name="Stand. Genomic Sci.">
        <title>Complete genome sequence of Arcobacter nitrofigilis type strain (CI).</title>
        <authorList>
            <person name="Pati A."/>
            <person name="Gronow S."/>
            <person name="Lapidus A."/>
            <person name="Copeland A."/>
            <person name="Glavina Del Rio T."/>
            <person name="Nolan M."/>
            <person name="Lucas S."/>
            <person name="Tice H."/>
            <person name="Cheng J.F."/>
            <person name="Han C."/>
            <person name="Chertkov O."/>
            <person name="Bruce D."/>
            <person name="Tapia R."/>
            <person name="Goodwin L."/>
            <person name="Pitluck S."/>
            <person name="Liolios K."/>
            <person name="Ivanova N."/>
            <person name="Mavromatis K."/>
            <person name="Chen A."/>
            <person name="Palaniappan K."/>
            <person name="Land M."/>
            <person name="Hauser L."/>
            <person name="Chang Y.J."/>
            <person name="Jeffries C.D."/>
            <person name="Detter J.C."/>
            <person name="Rohde M."/>
            <person name="Goker M."/>
            <person name="Bristow J."/>
            <person name="Eisen J.A."/>
            <person name="Markowitz V."/>
            <person name="Hugenholtz P."/>
            <person name="Klenk H.P."/>
            <person name="Kyrpides N.C."/>
        </authorList>
    </citation>
    <scope>NUCLEOTIDE SEQUENCE [LARGE SCALE GENOMIC DNA]</scope>
    <source>
        <strain evidence="2">ATCC 33309 / DSM 7299 / CCUG 15893 / LMG 7604 / NCTC 12251 / CI</strain>
    </source>
</reference>
<dbReference type="RefSeq" id="WP_013135008.1">
    <property type="nucleotide sequence ID" value="NC_014166.1"/>
</dbReference>
<dbReference type="OrthoDB" id="159933at2"/>
<dbReference type="AlphaFoldDB" id="D5V435"/>
<dbReference type="GO" id="GO:0003676">
    <property type="term" value="F:nucleic acid binding"/>
    <property type="evidence" value="ECO:0007669"/>
    <property type="project" value="InterPro"/>
</dbReference>
<evidence type="ECO:0000313" key="1">
    <source>
        <dbReference type="EMBL" id="ADG92863.1"/>
    </source>
</evidence>
<dbReference type="HOGENOM" id="CLU_1459460_0_0_7"/>
<evidence type="ECO:0000313" key="2">
    <source>
        <dbReference type="Proteomes" id="UP000000939"/>
    </source>
</evidence>
<name>D5V435_ARCNC</name>
<keyword evidence="2" id="KW-1185">Reference proteome</keyword>